<name>A0A6N6VK91_9HYPH</name>
<accession>A0A6N6VK91</accession>
<dbReference type="InterPro" id="IPR029069">
    <property type="entry name" value="HotDog_dom_sf"/>
</dbReference>
<dbReference type="EMBL" id="WESC01000004">
    <property type="protein sequence ID" value="KAB7741209.1"/>
    <property type="molecule type" value="Genomic_DNA"/>
</dbReference>
<evidence type="ECO:0000259" key="1">
    <source>
        <dbReference type="Pfam" id="PF01575"/>
    </source>
</evidence>
<dbReference type="Gene3D" id="3.10.129.10">
    <property type="entry name" value="Hotdog Thioesterase"/>
    <property type="match status" value="1"/>
</dbReference>
<keyword evidence="3" id="KW-1185">Reference proteome</keyword>
<gene>
    <name evidence="2" type="ORF">F2P47_05540</name>
</gene>
<dbReference type="PANTHER" id="PTHR43664:SF1">
    <property type="entry name" value="BETA-METHYLMALYL-COA DEHYDRATASE"/>
    <property type="match status" value="1"/>
</dbReference>
<sequence>MRKARRKRRAFFFGGAPASPHIQLSSRRRPGSIFTRDAEGSEMRYFDDFVVGERHEIDAVYDMTEDEIVSFAKKWDPQPFHIDKEAAAKSVYGTLTACGSHIQSVVLWLAARLPEETAVIGALGYDEVRFHKAAKRGDQLRLVIECIETKPSSSKPDRGVVKNRHTLLNQNGETVFTQTTTLLIARKR</sequence>
<protein>
    <submittedName>
        <fullName evidence="2">Acyl dehydratase</fullName>
    </submittedName>
</protein>
<dbReference type="InterPro" id="IPR002539">
    <property type="entry name" value="MaoC-like_dom"/>
</dbReference>
<proteinExistence type="predicted"/>
<feature type="domain" description="MaoC-like" evidence="1">
    <location>
        <begin position="59"/>
        <end position="165"/>
    </location>
</feature>
<dbReference type="PANTHER" id="PTHR43664">
    <property type="entry name" value="MONOAMINE OXIDASE-RELATED"/>
    <property type="match status" value="1"/>
</dbReference>
<dbReference type="AlphaFoldDB" id="A0A6N6VK91"/>
<dbReference type="Proteomes" id="UP000468901">
    <property type="component" value="Unassembled WGS sequence"/>
</dbReference>
<evidence type="ECO:0000313" key="2">
    <source>
        <dbReference type="EMBL" id="KAB7741209.1"/>
    </source>
</evidence>
<comment type="caution">
    <text evidence="2">The sequence shown here is derived from an EMBL/GenBank/DDBJ whole genome shotgun (WGS) entry which is preliminary data.</text>
</comment>
<dbReference type="InterPro" id="IPR052342">
    <property type="entry name" value="MCH/BMMD"/>
</dbReference>
<reference evidence="2 3" key="1">
    <citation type="submission" date="2019-09" db="EMBL/GenBank/DDBJ databases">
        <title>Parvibaculum sedimenti sp. nov., isolated from sediment.</title>
        <authorList>
            <person name="Wang Y."/>
        </authorList>
    </citation>
    <scope>NUCLEOTIDE SEQUENCE [LARGE SCALE GENOMIC DNA]</scope>
    <source>
        <strain evidence="2 3">HXT-9</strain>
    </source>
</reference>
<evidence type="ECO:0000313" key="3">
    <source>
        <dbReference type="Proteomes" id="UP000468901"/>
    </source>
</evidence>
<organism evidence="2 3">
    <name type="scientific">Parvibaculum sedimenti</name>
    <dbReference type="NCBI Taxonomy" id="2608632"/>
    <lineage>
        <taxon>Bacteria</taxon>
        <taxon>Pseudomonadati</taxon>
        <taxon>Pseudomonadota</taxon>
        <taxon>Alphaproteobacteria</taxon>
        <taxon>Hyphomicrobiales</taxon>
        <taxon>Parvibaculaceae</taxon>
        <taxon>Parvibaculum</taxon>
    </lineage>
</organism>
<dbReference type="Pfam" id="PF01575">
    <property type="entry name" value="MaoC_dehydratas"/>
    <property type="match status" value="1"/>
</dbReference>
<dbReference type="SUPFAM" id="SSF54637">
    <property type="entry name" value="Thioesterase/thiol ester dehydrase-isomerase"/>
    <property type="match status" value="1"/>
</dbReference>